<protein>
    <submittedName>
        <fullName evidence="4">GNAT family N-acetyltransferase</fullName>
    </submittedName>
</protein>
<keyword evidence="2" id="KW-0012">Acyltransferase</keyword>
<organism evidence="4 5">
    <name type="scientific">Leucobacter rhizosphaerae</name>
    <dbReference type="NCBI Taxonomy" id="2932245"/>
    <lineage>
        <taxon>Bacteria</taxon>
        <taxon>Bacillati</taxon>
        <taxon>Actinomycetota</taxon>
        <taxon>Actinomycetes</taxon>
        <taxon>Micrococcales</taxon>
        <taxon>Microbacteriaceae</taxon>
        <taxon>Leucobacter</taxon>
    </lineage>
</organism>
<dbReference type="InterPro" id="IPR050832">
    <property type="entry name" value="Bact_Acetyltransf"/>
</dbReference>
<dbReference type="Proteomes" id="UP000831775">
    <property type="component" value="Chromosome"/>
</dbReference>
<reference evidence="4 5" key="1">
    <citation type="submission" date="2022-04" db="EMBL/GenBank/DDBJ databases">
        <title>Leucobacter sp. isolated from rhizosphere of onion.</title>
        <authorList>
            <person name="Won M."/>
            <person name="Lee C.-M."/>
            <person name="Woen H.-Y."/>
            <person name="Kwon S.-W."/>
        </authorList>
    </citation>
    <scope>NUCLEOTIDE SEQUENCE [LARGE SCALE GENOMIC DNA]</scope>
    <source>
        <strain evidence="4 5">H25R-14</strain>
    </source>
</reference>
<gene>
    <name evidence="4" type="ORF">MUN76_02365</name>
</gene>
<name>A0ABY4FX63_9MICO</name>
<dbReference type="CDD" id="cd04301">
    <property type="entry name" value="NAT_SF"/>
    <property type="match status" value="1"/>
</dbReference>
<accession>A0ABY4FX63</accession>
<dbReference type="PROSITE" id="PS51186">
    <property type="entry name" value="GNAT"/>
    <property type="match status" value="1"/>
</dbReference>
<sequence length="289" mass="31119">MESGIRVRALAANEIDEVASLWEALFDHHLAVGAAGLATIAREETWPRRRAHYERLLQQHPDTRFWLALDDAGSRLGYAVAFEEELAGARAMVLETLGVAAAARGRGIGSHLMRTVDDAAQDGGIDLGVLDVLGGNTRARALYVRCGYEPYSETWMLSTPPELVAESPPSFADLVQEARRLGLRLTLAAGPDDTWVSADQIVDLSRPRATGLRRVSGPPAAARSPIDLRGLEDLCTTLAETGLWTIRCEISSGSADTALRGLLAQCGFRLSTERLLRRGSGLPSAAAHD</sequence>
<dbReference type="Gene3D" id="3.40.630.30">
    <property type="match status" value="1"/>
</dbReference>
<evidence type="ECO:0000259" key="3">
    <source>
        <dbReference type="PROSITE" id="PS51186"/>
    </source>
</evidence>
<dbReference type="SUPFAM" id="SSF55729">
    <property type="entry name" value="Acyl-CoA N-acyltransferases (Nat)"/>
    <property type="match status" value="1"/>
</dbReference>
<keyword evidence="1" id="KW-0808">Transferase</keyword>
<dbReference type="InterPro" id="IPR016181">
    <property type="entry name" value="Acyl_CoA_acyltransferase"/>
</dbReference>
<evidence type="ECO:0000313" key="5">
    <source>
        <dbReference type="Proteomes" id="UP000831775"/>
    </source>
</evidence>
<dbReference type="PANTHER" id="PTHR43877:SF2">
    <property type="entry name" value="AMINOALKYLPHOSPHONATE N-ACETYLTRANSFERASE-RELATED"/>
    <property type="match status" value="1"/>
</dbReference>
<keyword evidence="5" id="KW-1185">Reference proteome</keyword>
<dbReference type="RefSeq" id="WP_244686811.1">
    <property type="nucleotide sequence ID" value="NZ_CP095043.1"/>
</dbReference>
<dbReference type="PANTHER" id="PTHR43877">
    <property type="entry name" value="AMINOALKYLPHOSPHONATE N-ACETYLTRANSFERASE-RELATED-RELATED"/>
    <property type="match status" value="1"/>
</dbReference>
<evidence type="ECO:0000256" key="1">
    <source>
        <dbReference type="ARBA" id="ARBA00022679"/>
    </source>
</evidence>
<feature type="domain" description="N-acetyltransferase" evidence="3">
    <location>
        <begin position="5"/>
        <end position="166"/>
    </location>
</feature>
<evidence type="ECO:0000313" key="4">
    <source>
        <dbReference type="EMBL" id="UOQ60848.1"/>
    </source>
</evidence>
<evidence type="ECO:0000256" key="2">
    <source>
        <dbReference type="ARBA" id="ARBA00023315"/>
    </source>
</evidence>
<dbReference type="Pfam" id="PF00583">
    <property type="entry name" value="Acetyltransf_1"/>
    <property type="match status" value="1"/>
</dbReference>
<dbReference type="EMBL" id="CP095043">
    <property type="protein sequence ID" value="UOQ60848.1"/>
    <property type="molecule type" value="Genomic_DNA"/>
</dbReference>
<dbReference type="InterPro" id="IPR000182">
    <property type="entry name" value="GNAT_dom"/>
</dbReference>
<proteinExistence type="predicted"/>